<dbReference type="RefSeq" id="WP_074671072.1">
    <property type="nucleotide sequence ID" value="NZ_FNQG01000003.1"/>
</dbReference>
<dbReference type="Gene3D" id="1.20.120.160">
    <property type="entry name" value="HPT domain"/>
    <property type="match status" value="1"/>
</dbReference>
<gene>
    <name evidence="2" type="ORF">SAMN05660648_00822</name>
</gene>
<feature type="domain" description="HPt" evidence="1">
    <location>
        <begin position="48"/>
        <end position="107"/>
    </location>
</feature>
<dbReference type="OrthoDB" id="1669200at2"/>
<evidence type="ECO:0000259" key="1">
    <source>
        <dbReference type="Pfam" id="PF01627"/>
    </source>
</evidence>
<dbReference type="Proteomes" id="UP000183469">
    <property type="component" value="Unassembled WGS sequence"/>
</dbReference>
<dbReference type="SUPFAM" id="SSF47226">
    <property type="entry name" value="Histidine-containing phosphotransfer domain, HPT domain"/>
    <property type="match status" value="1"/>
</dbReference>
<dbReference type="InterPro" id="IPR036641">
    <property type="entry name" value="HPT_dom_sf"/>
</dbReference>
<dbReference type="InterPro" id="IPR008207">
    <property type="entry name" value="Sig_transdc_His_kin_Hpt_dom"/>
</dbReference>
<dbReference type="Pfam" id="PF01627">
    <property type="entry name" value="Hpt"/>
    <property type="match status" value="1"/>
</dbReference>
<dbReference type="GO" id="GO:0000160">
    <property type="term" value="P:phosphorelay signal transduction system"/>
    <property type="evidence" value="ECO:0007669"/>
    <property type="project" value="InterPro"/>
</dbReference>
<dbReference type="AlphaFoldDB" id="A0A1H3WA02"/>
<reference evidence="2 3" key="1">
    <citation type="submission" date="2016-10" db="EMBL/GenBank/DDBJ databases">
        <authorList>
            <person name="de Groot N.N."/>
        </authorList>
    </citation>
    <scope>NUCLEOTIDE SEQUENCE [LARGE SCALE GENOMIC DNA]</scope>
    <source>
        <strain evidence="2 3">DSM 2872</strain>
    </source>
</reference>
<proteinExistence type="predicted"/>
<organism evidence="2 3">
    <name type="scientific">Selenomonas ruminantium</name>
    <dbReference type="NCBI Taxonomy" id="971"/>
    <lineage>
        <taxon>Bacteria</taxon>
        <taxon>Bacillati</taxon>
        <taxon>Bacillota</taxon>
        <taxon>Negativicutes</taxon>
        <taxon>Selenomonadales</taxon>
        <taxon>Selenomonadaceae</taxon>
        <taxon>Selenomonas</taxon>
    </lineage>
</organism>
<protein>
    <submittedName>
        <fullName evidence="2">HPt (Histidine-containing phosphotransfer) domain-containing protein</fullName>
    </submittedName>
</protein>
<evidence type="ECO:0000313" key="3">
    <source>
        <dbReference type="Proteomes" id="UP000183469"/>
    </source>
</evidence>
<accession>A0A1H3WA02</accession>
<evidence type="ECO:0000313" key="2">
    <source>
        <dbReference type="EMBL" id="SDZ83915.1"/>
    </source>
</evidence>
<name>A0A1H3WA02_SELRU</name>
<sequence>MEQLDIKQVFSDAGVDYNKGLERFMGNVALYHKFLLKFLGDGSFAHFKESFAAGNLENAGKHVHTLKGTAGNLSLMRLFAAADEMVQAVRAGKNCDELEPLAVQVEKVYEETCNAIRSALGE</sequence>
<dbReference type="EMBL" id="FNQG01000003">
    <property type="protein sequence ID" value="SDZ83915.1"/>
    <property type="molecule type" value="Genomic_DNA"/>
</dbReference>